<dbReference type="InterPro" id="IPR045851">
    <property type="entry name" value="AMP-bd_C_sf"/>
</dbReference>
<dbReference type="PANTHER" id="PTHR43767:SF1">
    <property type="entry name" value="NONRIBOSOMAL PEPTIDE SYNTHASE PES1 (EUROFUNG)-RELATED"/>
    <property type="match status" value="1"/>
</dbReference>
<proteinExistence type="predicted"/>
<comment type="caution">
    <text evidence="3">The sequence shown here is derived from an EMBL/GenBank/DDBJ whole genome shotgun (WGS) entry which is preliminary data.</text>
</comment>
<dbReference type="InterPro" id="IPR000873">
    <property type="entry name" value="AMP-dep_synth/lig_dom"/>
</dbReference>
<evidence type="ECO:0000313" key="3">
    <source>
        <dbReference type="EMBL" id="MFJ2821693.1"/>
    </source>
</evidence>
<dbReference type="InterPro" id="IPR050237">
    <property type="entry name" value="ATP-dep_AMP-bd_enzyme"/>
</dbReference>
<sequence>MLDGCTPPREHLAEAYRANGYWRGENLSALLRSWARRSADRTALVHGATRLTYRELDARVDRLAAGFRAHGLGPGDRVVVQLPNAPEFPAVCFALFRLGAVPVFSLTAHRAAELGHLLRVSQAAAYVLPAGHRGFDHLALGLRLRDEVPSLRTLFVLGGVPAGTAAVPLDRVDAEPVELPEPDPSEVAFFLLSGGTTALPKLIPRTHDDYAYQTRTAAEVNGLTERDVYLAALPVEFNFTWGCPGVIGTLGAGGTVVLADSPAPDDCFRLVEEEGVTFTSLVPTVAQLWLEAAEWSPHDLRTLRTVQIGGAPLAPELAARVGPGLGVRLQQVFGMAEGLLSFTRADDPEEAVLTTQGRPISPGDEVRIVGEDGAEVPPGATGELHTRGPYTLAGYYRAEEHNRTAFTADGFYRTGDLARMTAEGRLVIEGRIKDVIVRGGDKVSAGEVEGHLLEHPAVARAAVVGMPDEWLGERICAFVVPDGEPPTLAGLKQALQLRGLADYKLPDRLELVDAFPLTGLGKVDKKTLAAGLAAAAHRPLAASAQGGPR</sequence>
<evidence type="ECO:0000313" key="4">
    <source>
        <dbReference type="Proteomes" id="UP001617351"/>
    </source>
</evidence>
<gene>
    <name evidence="3" type="ORF">ACIO7M_11305</name>
</gene>
<dbReference type="RefSeq" id="WP_402379838.1">
    <property type="nucleotide sequence ID" value="NZ_JBIUYY010000004.1"/>
</dbReference>
<accession>A0ABW8EEP9</accession>
<dbReference type="PANTHER" id="PTHR43767">
    <property type="entry name" value="LONG-CHAIN-FATTY-ACID--COA LIGASE"/>
    <property type="match status" value="1"/>
</dbReference>
<evidence type="ECO:0000259" key="2">
    <source>
        <dbReference type="Pfam" id="PF13193"/>
    </source>
</evidence>
<dbReference type="SUPFAM" id="SSF56801">
    <property type="entry name" value="Acetyl-CoA synthetase-like"/>
    <property type="match status" value="1"/>
</dbReference>
<dbReference type="Gene3D" id="2.30.38.10">
    <property type="entry name" value="Luciferase, Domain 3"/>
    <property type="match status" value="1"/>
</dbReference>
<dbReference type="Gene3D" id="3.40.50.980">
    <property type="match status" value="2"/>
</dbReference>
<dbReference type="EMBL" id="JBIUYY010000004">
    <property type="protein sequence ID" value="MFJ2821693.1"/>
    <property type="molecule type" value="Genomic_DNA"/>
</dbReference>
<dbReference type="Pfam" id="PF00501">
    <property type="entry name" value="AMP-binding"/>
    <property type="match status" value="1"/>
</dbReference>
<name>A0ABW8EEP9_STRT5</name>
<organism evidence="3 4">
    <name type="scientific">Streptomyces toxytricini</name>
    <name type="common">Actinomyces toxytricini</name>
    <dbReference type="NCBI Taxonomy" id="67369"/>
    <lineage>
        <taxon>Bacteria</taxon>
        <taxon>Bacillati</taxon>
        <taxon>Actinomycetota</taxon>
        <taxon>Actinomycetes</taxon>
        <taxon>Kitasatosporales</taxon>
        <taxon>Streptomycetaceae</taxon>
        <taxon>Streptomyces</taxon>
    </lineage>
</organism>
<feature type="domain" description="AMP-dependent synthetase/ligase" evidence="1">
    <location>
        <begin position="32"/>
        <end position="396"/>
    </location>
</feature>
<evidence type="ECO:0000259" key="1">
    <source>
        <dbReference type="Pfam" id="PF00501"/>
    </source>
</evidence>
<feature type="domain" description="AMP-binding enzyme C-terminal" evidence="2">
    <location>
        <begin position="447"/>
        <end position="522"/>
    </location>
</feature>
<dbReference type="InterPro" id="IPR025110">
    <property type="entry name" value="AMP-bd_C"/>
</dbReference>
<reference evidence="3 4" key="1">
    <citation type="submission" date="2024-10" db="EMBL/GenBank/DDBJ databases">
        <title>The Natural Products Discovery Center: Release of the First 8490 Sequenced Strains for Exploring Actinobacteria Biosynthetic Diversity.</title>
        <authorList>
            <person name="Kalkreuter E."/>
            <person name="Kautsar S.A."/>
            <person name="Yang D."/>
            <person name="Bader C.D."/>
            <person name="Teijaro C.N."/>
            <person name="Fluegel L."/>
            <person name="Davis C.M."/>
            <person name="Simpson J.R."/>
            <person name="Lauterbach L."/>
            <person name="Steele A.D."/>
            <person name="Gui C."/>
            <person name="Meng S."/>
            <person name="Li G."/>
            <person name="Viehrig K."/>
            <person name="Ye F."/>
            <person name="Su P."/>
            <person name="Kiefer A.F."/>
            <person name="Nichols A."/>
            <person name="Cepeda A.J."/>
            <person name="Yan W."/>
            <person name="Fan B."/>
            <person name="Jiang Y."/>
            <person name="Adhikari A."/>
            <person name="Zheng C.-J."/>
            <person name="Schuster L."/>
            <person name="Cowan T.M."/>
            <person name="Smanski M.J."/>
            <person name="Chevrette M.G."/>
            <person name="De Carvalho L.P.S."/>
            <person name="Shen B."/>
        </authorList>
    </citation>
    <scope>NUCLEOTIDE SEQUENCE [LARGE SCALE GENOMIC DNA]</scope>
    <source>
        <strain evidence="3 4">NPDC087220</strain>
    </source>
</reference>
<dbReference type="Pfam" id="PF13193">
    <property type="entry name" value="AMP-binding_C"/>
    <property type="match status" value="1"/>
</dbReference>
<dbReference type="Proteomes" id="UP001617351">
    <property type="component" value="Unassembled WGS sequence"/>
</dbReference>
<keyword evidence="4" id="KW-1185">Reference proteome</keyword>
<protein>
    <submittedName>
        <fullName evidence="3">(2,3-dihydroxybenzoyl)adenylate synthase</fullName>
    </submittedName>
</protein>
<dbReference type="Gene3D" id="3.30.300.30">
    <property type="match status" value="1"/>
</dbReference>